<name>A0A6G7PY35_9BACT</name>
<accession>A0A6G7PY35</accession>
<dbReference type="Gene3D" id="3.40.50.1110">
    <property type="entry name" value="SGNH hydrolase"/>
    <property type="match status" value="1"/>
</dbReference>
<reference evidence="1 2" key="1">
    <citation type="submission" date="2020-02" db="EMBL/GenBank/DDBJ databases">
        <title>Genome analysis of Thermosulfuriphilus ammonigenes ST65T, an anaerobic thermophilic chemolithoautotrophic bacterium isolated from a deep-sea hydrothermal vent.</title>
        <authorList>
            <person name="Slobodkina G."/>
            <person name="Allioux M."/>
            <person name="Merkel A."/>
            <person name="Alain K."/>
            <person name="Jebbar M."/>
            <person name="Slobodkin A."/>
        </authorList>
    </citation>
    <scope>NUCLEOTIDE SEQUENCE [LARGE SCALE GENOMIC DNA]</scope>
    <source>
        <strain evidence="1 2">ST65</strain>
    </source>
</reference>
<dbReference type="SUPFAM" id="SSF52266">
    <property type="entry name" value="SGNH hydrolase"/>
    <property type="match status" value="1"/>
</dbReference>
<dbReference type="RefSeq" id="WP_166032821.1">
    <property type="nucleotide sequence ID" value="NZ_CP048877.1"/>
</dbReference>
<evidence type="ECO:0000313" key="2">
    <source>
        <dbReference type="Proteomes" id="UP000502179"/>
    </source>
</evidence>
<evidence type="ECO:0000313" key="1">
    <source>
        <dbReference type="EMBL" id="QIJ72605.1"/>
    </source>
</evidence>
<dbReference type="InterPro" id="IPR036116">
    <property type="entry name" value="FN3_sf"/>
</dbReference>
<dbReference type="GO" id="GO:0016788">
    <property type="term" value="F:hydrolase activity, acting on ester bonds"/>
    <property type="evidence" value="ECO:0007669"/>
    <property type="project" value="UniProtKB-ARBA"/>
</dbReference>
<dbReference type="CDD" id="cd00229">
    <property type="entry name" value="SGNH_hydrolase"/>
    <property type="match status" value="1"/>
</dbReference>
<protein>
    <submittedName>
        <fullName evidence="1">SGNH/GDSL hydrolase family protein</fullName>
    </submittedName>
</protein>
<gene>
    <name evidence="1" type="ORF">G4V39_10110</name>
</gene>
<keyword evidence="2" id="KW-1185">Reference proteome</keyword>
<keyword evidence="1" id="KW-0378">Hydrolase</keyword>
<dbReference type="Gene3D" id="2.60.40.10">
    <property type="entry name" value="Immunoglobulins"/>
    <property type="match status" value="1"/>
</dbReference>
<dbReference type="EMBL" id="CP048877">
    <property type="protein sequence ID" value="QIJ72605.1"/>
    <property type="molecule type" value="Genomic_DNA"/>
</dbReference>
<organism evidence="1 2">
    <name type="scientific">Thermosulfuriphilus ammonigenes</name>
    <dbReference type="NCBI Taxonomy" id="1936021"/>
    <lineage>
        <taxon>Bacteria</taxon>
        <taxon>Pseudomonadati</taxon>
        <taxon>Thermodesulfobacteriota</taxon>
        <taxon>Thermodesulfobacteria</taxon>
        <taxon>Thermodesulfobacteriales</taxon>
        <taxon>Thermodesulfobacteriaceae</taxon>
        <taxon>Thermosulfuriphilus</taxon>
    </lineage>
</organism>
<dbReference type="Pfam" id="PF13472">
    <property type="entry name" value="Lipase_GDSL_2"/>
    <property type="match status" value="1"/>
</dbReference>
<dbReference type="InterPro" id="IPR036514">
    <property type="entry name" value="SGNH_hydro_sf"/>
</dbReference>
<dbReference type="Proteomes" id="UP000502179">
    <property type="component" value="Chromosome"/>
</dbReference>
<dbReference type="KEGG" id="tav:G4V39_10110"/>
<dbReference type="AlphaFoldDB" id="A0A6G7PY35"/>
<sequence length="496" mass="56536">MINFLLVFITFFFLIGCSSGNGSQPQEKEGVFVYYQTDFDKGKGGFQPAKRAKLRLTEDAISGKALETICKQKWAGPALKIKVRGSKGLKIAFLAKGEGFKRATLNLYDTKARDNTTPYGYRFLPDGEWTPVLYYVDLFHYNSRPRGYIKPDTLFVDLRFWGPDPKGGEVSLTLDNFVIYRGEDRAPPKKIKMLKAEATPQGIKLTWETPEDNVFPMVYVVSRAKEGKGFVKIGETYRSYFWDYTAGKKNYRYRVLACDFQNNLGPWSDIISVKGEADPRPPSLTREEQDRLSYASHVREIHRRGEGRVKKGLVVLFGDSLTGPTLYPRLVAGALGIYQVKAYGFAGQTTTFGRRKVAEILAKERPEFLFVMFGTNNVRGRLQTVDVYERWIDDLEAIVKQAEAQGVVVALATIPPRGFKDPLSLPEALFNEILVQRARRLKVPIAYIFEAVQQAGDRREFIWKDGVHWTPQGMELAAWAWRKTMRQIEFALRDRP</sequence>
<dbReference type="InterPro" id="IPR013783">
    <property type="entry name" value="Ig-like_fold"/>
</dbReference>
<dbReference type="InterPro" id="IPR013830">
    <property type="entry name" value="SGNH_hydro"/>
</dbReference>
<proteinExistence type="predicted"/>
<dbReference type="SUPFAM" id="SSF49265">
    <property type="entry name" value="Fibronectin type III"/>
    <property type="match status" value="1"/>
</dbReference>